<dbReference type="Pfam" id="PF02537">
    <property type="entry name" value="CRCB"/>
    <property type="match status" value="1"/>
</dbReference>
<keyword evidence="7 14" id="KW-0915">Sodium</keyword>
<evidence type="ECO:0000256" key="7">
    <source>
        <dbReference type="ARBA" id="ARBA00023053"/>
    </source>
</evidence>
<comment type="function">
    <text evidence="13 14">Fluoride-specific ion channel. Important for reducing fluoride concentration in the cell, thus reducing its toxicity.</text>
</comment>
<dbReference type="PANTHER" id="PTHR28259">
    <property type="entry name" value="FLUORIDE EXPORT PROTEIN 1-RELATED"/>
    <property type="match status" value="1"/>
</dbReference>
<comment type="similarity">
    <text evidence="11 14">Belongs to the fluoride channel Fluc/FEX (TC 1.A.43) family.</text>
</comment>
<evidence type="ECO:0000256" key="9">
    <source>
        <dbReference type="ARBA" id="ARBA00023136"/>
    </source>
</evidence>
<evidence type="ECO:0000256" key="10">
    <source>
        <dbReference type="ARBA" id="ARBA00023303"/>
    </source>
</evidence>
<keyword evidence="10 14" id="KW-0407">Ion channel</keyword>
<evidence type="ECO:0000256" key="8">
    <source>
        <dbReference type="ARBA" id="ARBA00023065"/>
    </source>
</evidence>
<feature type="transmembrane region" description="Helical" evidence="14">
    <location>
        <begin position="31"/>
        <end position="50"/>
    </location>
</feature>
<evidence type="ECO:0000313" key="15">
    <source>
        <dbReference type="EMBL" id="GAA0330219.1"/>
    </source>
</evidence>
<protein>
    <recommendedName>
        <fullName evidence="14">Fluoride-specific ion channel FluC</fullName>
    </recommendedName>
</protein>
<gene>
    <name evidence="15" type="primary">crcB_1</name>
    <name evidence="14" type="synonym">crcB</name>
    <name evidence="14" type="synonym">fluC</name>
    <name evidence="15" type="ORF">GCM10008967_20900</name>
</gene>
<dbReference type="HAMAP" id="MF_00454">
    <property type="entry name" value="FluC"/>
    <property type="match status" value="1"/>
</dbReference>
<comment type="catalytic activity">
    <reaction evidence="12">
        <text>fluoride(in) = fluoride(out)</text>
        <dbReference type="Rhea" id="RHEA:76159"/>
        <dbReference type="ChEBI" id="CHEBI:17051"/>
    </reaction>
    <physiologicalReaction direction="left-to-right" evidence="12">
        <dbReference type="Rhea" id="RHEA:76160"/>
    </physiologicalReaction>
</comment>
<keyword evidence="4 14" id="KW-0812">Transmembrane</keyword>
<evidence type="ECO:0000256" key="3">
    <source>
        <dbReference type="ARBA" id="ARBA00022475"/>
    </source>
</evidence>
<keyword evidence="9 14" id="KW-0472">Membrane</keyword>
<evidence type="ECO:0000256" key="12">
    <source>
        <dbReference type="ARBA" id="ARBA00035585"/>
    </source>
</evidence>
<evidence type="ECO:0000256" key="4">
    <source>
        <dbReference type="ARBA" id="ARBA00022692"/>
    </source>
</evidence>
<dbReference type="NCBIfam" id="TIGR00494">
    <property type="entry name" value="crcB"/>
    <property type="match status" value="1"/>
</dbReference>
<proteinExistence type="inferred from homology"/>
<sequence>MIWLVGLGGSLGAAFRFWVSQIINNRSSSPFPLATWIVNITGSFILGVLANLHMDHLIHEYVWFLFGIGFCGAFTTFSTFGYEITTLIHQKKTKLAIIYVSSSIVLGICSAFIGLMIV</sequence>
<reference evidence="16" key="1">
    <citation type="journal article" date="2019" name="Int. J. Syst. Evol. Microbiol.">
        <title>The Global Catalogue of Microorganisms (GCM) 10K type strain sequencing project: providing services to taxonomists for standard genome sequencing and annotation.</title>
        <authorList>
            <consortium name="The Broad Institute Genomics Platform"/>
            <consortium name="The Broad Institute Genome Sequencing Center for Infectious Disease"/>
            <person name="Wu L."/>
            <person name="Ma J."/>
        </authorList>
    </citation>
    <scope>NUCLEOTIDE SEQUENCE [LARGE SCALE GENOMIC DNA]</scope>
    <source>
        <strain evidence="16">JCM 9731</strain>
    </source>
</reference>
<organism evidence="15 16">
    <name type="scientific">Bacillus carboniphilus</name>
    <dbReference type="NCBI Taxonomy" id="86663"/>
    <lineage>
        <taxon>Bacteria</taxon>
        <taxon>Bacillati</taxon>
        <taxon>Bacillota</taxon>
        <taxon>Bacilli</taxon>
        <taxon>Bacillales</taxon>
        <taxon>Bacillaceae</taxon>
        <taxon>Bacillus</taxon>
    </lineage>
</organism>
<accession>A0ABP3G0L8</accession>
<dbReference type="EMBL" id="BAAADJ010000021">
    <property type="protein sequence ID" value="GAA0330219.1"/>
    <property type="molecule type" value="Genomic_DNA"/>
</dbReference>
<feature type="binding site" evidence="14">
    <location>
        <position position="75"/>
    </location>
    <ligand>
        <name>Na(+)</name>
        <dbReference type="ChEBI" id="CHEBI:29101"/>
        <note>structural</note>
    </ligand>
</feature>
<dbReference type="InterPro" id="IPR003691">
    <property type="entry name" value="FluC"/>
</dbReference>
<dbReference type="RefSeq" id="WP_343798820.1">
    <property type="nucleotide sequence ID" value="NZ_BAAADJ010000021.1"/>
</dbReference>
<keyword evidence="2 14" id="KW-0813">Transport</keyword>
<evidence type="ECO:0000256" key="2">
    <source>
        <dbReference type="ARBA" id="ARBA00022448"/>
    </source>
</evidence>
<evidence type="ECO:0000256" key="11">
    <source>
        <dbReference type="ARBA" id="ARBA00035120"/>
    </source>
</evidence>
<evidence type="ECO:0000313" key="16">
    <source>
        <dbReference type="Proteomes" id="UP001500782"/>
    </source>
</evidence>
<evidence type="ECO:0000256" key="14">
    <source>
        <dbReference type="HAMAP-Rule" id="MF_00454"/>
    </source>
</evidence>
<keyword evidence="8 14" id="KW-0406">Ion transport</keyword>
<evidence type="ECO:0000256" key="5">
    <source>
        <dbReference type="ARBA" id="ARBA00022723"/>
    </source>
</evidence>
<evidence type="ECO:0000256" key="6">
    <source>
        <dbReference type="ARBA" id="ARBA00022989"/>
    </source>
</evidence>
<keyword evidence="6 14" id="KW-1133">Transmembrane helix</keyword>
<dbReference type="PANTHER" id="PTHR28259:SF16">
    <property type="entry name" value="FLUORIDE-SPECIFIC ION CHANNEL FLUC 2"/>
    <property type="match status" value="1"/>
</dbReference>
<keyword evidence="3 14" id="KW-1003">Cell membrane</keyword>
<feature type="transmembrane region" description="Helical" evidence="14">
    <location>
        <begin position="62"/>
        <end position="84"/>
    </location>
</feature>
<evidence type="ECO:0000256" key="1">
    <source>
        <dbReference type="ARBA" id="ARBA00004651"/>
    </source>
</evidence>
<feature type="transmembrane region" description="Helical" evidence="14">
    <location>
        <begin position="96"/>
        <end position="117"/>
    </location>
</feature>
<keyword evidence="16" id="KW-1185">Reference proteome</keyword>
<comment type="activity regulation">
    <text evidence="14">Na(+) is not transported, but it plays an essential structural role and its presence is essential for fluoride channel function.</text>
</comment>
<dbReference type="Proteomes" id="UP001500782">
    <property type="component" value="Unassembled WGS sequence"/>
</dbReference>
<feature type="binding site" evidence="14">
    <location>
        <position position="72"/>
    </location>
    <ligand>
        <name>Na(+)</name>
        <dbReference type="ChEBI" id="CHEBI:29101"/>
        <note>structural</note>
    </ligand>
</feature>
<keyword evidence="5 14" id="KW-0479">Metal-binding</keyword>
<comment type="caution">
    <text evidence="15">The sequence shown here is derived from an EMBL/GenBank/DDBJ whole genome shotgun (WGS) entry which is preliminary data.</text>
</comment>
<name>A0ABP3G0L8_9BACI</name>
<evidence type="ECO:0000256" key="13">
    <source>
        <dbReference type="ARBA" id="ARBA00049940"/>
    </source>
</evidence>
<comment type="subcellular location">
    <subcellularLocation>
        <location evidence="1 14">Cell membrane</location>
        <topology evidence="1 14">Multi-pass membrane protein</topology>
    </subcellularLocation>
</comment>